<dbReference type="PANTHER" id="PTHR33204:SF18">
    <property type="entry name" value="TRANSCRIPTIONAL REGULATORY PROTEIN"/>
    <property type="match status" value="1"/>
</dbReference>
<dbReference type="CDD" id="cd00090">
    <property type="entry name" value="HTH_ARSR"/>
    <property type="match status" value="1"/>
</dbReference>
<dbReference type="PROSITE" id="PS51118">
    <property type="entry name" value="HTH_HXLR"/>
    <property type="match status" value="1"/>
</dbReference>
<dbReference type="PANTHER" id="PTHR33204">
    <property type="entry name" value="TRANSCRIPTIONAL REGULATOR, MARR FAMILY"/>
    <property type="match status" value="1"/>
</dbReference>
<name>A0ABW7VTN6_9NOCA</name>
<keyword evidence="7" id="KW-1185">Reference proteome</keyword>
<dbReference type="EMBL" id="JBIRYL010000001">
    <property type="protein sequence ID" value="MFI2229325.1"/>
    <property type="molecule type" value="Genomic_DNA"/>
</dbReference>
<evidence type="ECO:0000256" key="3">
    <source>
        <dbReference type="ARBA" id="ARBA00023163"/>
    </source>
</evidence>
<organism evidence="6 7">
    <name type="scientific">Nocardia testacea</name>
    <dbReference type="NCBI Taxonomy" id="248551"/>
    <lineage>
        <taxon>Bacteria</taxon>
        <taxon>Bacillati</taxon>
        <taxon>Actinomycetota</taxon>
        <taxon>Actinomycetes</taxon>
        <taxon>Mycobacteriales</taxon>
        <taxon>Nocardiaceae</taxon>
        <taxon>Nocardia</taxon>
    </lineage>
</organism>
<evidence type="ECO:0000313" key="7">
    <source>
        <dbReference type="Proteomes" id="UP001611494"/>
    </source>
</evidence>
<feature type="domain" description="HTH hxlR-type" evidence="5">
    <location>
        <begin position="11"/>
        <end position="110"/>
    </location>
</feature>
<accession>A0ABW7VTN6</accession>
<dbReference type="InterPro" id="IPR036388">
    <property type="entry name" value="WH-like_DNA-bd_sf"/>
</dbReference>
<evidence type="ECO:0000259" key="5">
    <source>
        <dbReference type="PROSITE" id="PS51118"/>
    </source>
</evidence>
<dbReference type="RefSeq" id="WP_397060146.1">
    <property type="nucleotide sequence ID" value="NZ_JBIRYL010000001.1"/>
</dbReference>
<protein>
    <submittedName>
        <fullName evidence="6">Winged helix-turn-helix transcriptional regulator</fullName>
    </submittedName>
</protein>
<gene>
    <name evidence="6" type="ORF">ACH49Z_05685</name>
</gene>
<dbReference type="InterPro" id="IPR011991">
    <property type="entry name" value="ArsR-like_HTH"/>
</dbReference>
<dbReference type="InterPro" id="IPR002577">
    <property type="entry name" value="HTH_HxlR"/>
</dbReference>
<reference evidence="6 7" key="1">
    <citation type="submission" date="2024-10" db="EMBL/GenBank/DDBJ databases">
        <title>The Natural Products Discovery Center: Release of the First 8490 Sequenced Strains for Exploring Actinobacteria Biosynthetic Diversity.</title>
        <authorList>
            <person name="Kalkreuter E."/>
            <person name="Kautsar S.A."/>
            <person name="Yang D."/>
            <person name="Bader C.D."/>
            <person name="Teijaro C.N."/>
            <person name="Fluegel L."/>
            <person name="Davis C.M."/>
            <person name="Simpson J.R."/>
            <person name="Lauterbach L."/>
            <person name="Steele A.D."/>
            <person name="Gui C."/>
            <person name="Meng S."/>
            <person name="Li G."/>
            <person name="Viehrig K."/>
            <person name="Ye F."/>
            <person name="Su P."/>
            <person name="Kiefer A.F."/>
            <person name="Nichols A."/>
            <person name="Cepeda A.J."/>
            <person name="Yan W."/>
            <person name="Fan B."/>
            <person name="Jiang Y."/>
            <person name="Adhikari A."/>
            <person name="Zheng C.-J."/>
            <person name="Schuster L."/>
            <person name="Cowan T.M."/>
            <person name="Smanski M.J."/>
            <person name="Chevrette M.G."/>
            <person name="De Carvalho L.P.S."/>
            <person name="Shen B."/>
        </authorList>
    </citation>
    <scope>NUCLEOTIDE SEQUENCE [LARGE SCALE GENOMIC DNA]</scope>
    <source>
        <strain evidence="6 7">NPDC019377</strain>
    </source>
</reference>
<keyword evidence="2" id="KW-0238">DNA-binding</keyword>
<dbReference type="InterPro" id="IPR036390">
    <property type="entry name" value="WH_DNA-bd_sf"/>
</dbReference>
<dbReference type="Gene3D" id="1.10.10.10">
    <property type="entry name" value="Winged helix-like DNA-binding domain superfamily/Winged helix DNA-binding domain"/>
    <property type="match status" value="1"/>
</dbReference>
<dbReference type="Proteomes" id="UP001611494">
    <property type="component" value="Unassembled WGS sequence"/>
</dbReference>
<keyword evidence="1" id="KW-0805">Transcription regulation</keyword>
<dbReference type="Pfam" id="PF01638">
    <property type="entry name" value="HxlR"/>
    <property type="match status" value="1"/>
</dbReference>
<evidence type="ECO:0000256" key="2">
    <source>
        <dbReference type="ARBA" id="ARBA00023125"/>
    </source>
</evidence>
<evidence type="ECO:0000256" key="1">
    <source>
        <dbReference type="ARBA" id="ARBA00023015"/>
    </source>
</evidence>
<comment type="caution">
    <text evidence="6">The sequence shown here is derived from an EMBL/GenBank/DDBJ whole genome shotgun (WGS) entry which is preliminary data.</text>
</comment>
<evidence type="ECO:0000313" key="6">
    <source>
        <dbReference type="EMBL" id="MFI2229325.1"/>
    </source>
</evidence>
<keyword evidence="3" id="KW-0804">Transcription</keyword>
<sequence length="161" mass="17821">MEWLEYSTANCSVQRTLDIIGDRWTMILLRELFNGVRRFEQMRRHSGISESVLSNRLGKLVDAGILDVVPYQEAGSRTRREYRLTGKGRALYPILIALLQWGDEYCADPEGPSLTVAHRDCGAPVDVVVRCAAGHDLGGPREAEAHAGPAARRLPGMDSDS</sequence>
<feature type="region of interest" description="Disordered" evidence="4">
    <location>
        <begin position="138"/>
        <end position="161"/>
    </location>
</feature>
<evidence type="ECO:0000256" key="4">
    <source>
        <dbReference type="SAM" id="MobiDB-lite"/>
    </source>
</evidence>
<dbReference type="SUPFAM" id="SSF46785">
    <property type="entry name" value="Winged helix' DNA-binding domain"/>
    <property type="match status" value="1"/>
</dbReference>
<proteinExistence type="predicted"/>